<dbReference type="AlphaFoldDB" id="A0A2S9YGR1"/>
<feature type="coiled-coil region" evidence="1">
    <location>
        <begin position="119"/>
        <end position="149"/>
    </location>
</feature>
<evidence type="ECO:0000256" key="2">
    <source>
        <dbReference type="SAM" id="SignalP"/>
    </source>
</evidence>
<reference evidence="3 4" key="1">
    <citation type="submission" date="2018-03" db="EMBL/GenBank/DDBJ databases">
        <title>Draft Genome Sequences of the Obligatory Marine Myxobacteria Enhygromyxa salina SWB005.</title>
        <authorList>
            <person name="Poehlein A."/>
            <person name="Moghaddam J.A."/>
            <person name="Harms H."/>
            <person name="Alanjari M."/>
            <person name="Koenig G.M."/>
            <person name="Daniel R."/>
            <person name="Schaeberle T.F."/>
        </authorList>
    </citation>
    <scope>NUCLEOTIDE SEQUENCE [LARGE SCALE GENOMIC DNA]</scope>
    <source>
        <strain evidence="3 4">SWB005</strain>
    </source>
</reference>
<proteinExistence type="predicted"/>
<feature type="signal peptide" evidence="2">
    <location>
        <begin position="1"/>
        <end position="29"/>
    </location>
</feature>
<name>A0A2S9YGR1_9BACT</name>
<protein>
    <submittedName>
        <fullName evidence="3">Uncharacterized protein</fullName>
    </submittedName>
</protein>
<comment type="caution">
    <text evidence="3">The sequence shown here is derived from an EMBL/GenBank/DDBJ whole genome shotgun (WGS) entry which is preliminary data.</text>
</comment>
<evidence type="ECO:0000313" key="3">
    <source>
        <dbReference type="EMBL" id="PRQ04232.1"/>
    </source>
</evidence>
<evidence type="ECO:0000256" key="1">
    <source>
        <dbReference type="SAM" id="Coils"/>
    </source>
</evidence>
<keyword evidence="2" id="KW-0732">Signal</keyword>
<keyword evidence="4" id="KW-1185">Reference proteome</keyword>
<evidence type="ECO:0000313" key="4">
    <source>
        <dbReference type="Proteomes" id="UP000237968"/>
    </source>
</evidence>
<dbReference type="PROSITE" id="PS51257">
    <property type="entry name" value="PROKAR_LIPOPROTEIN"/>
    <property type="match status" value="1"/>
</dbReference>
<dbReference type="EMBL" id="PVNK01000049">
    <property type="protein sequence ID" value="PRQ04232.1"/>
    <property type="molecule type" value="Genomic_DNA"/>
</dbReference>
<dbReference type="Proteomes" id="UP000237968">
    <property type="component" value="Unassembled WGS sequence"/>
</dbReference>
<accession>A0A2S9YGR1</accession>
<gene>
    <name evidence="3" type="ORF">ENSA5_09550</name>
</gene>
<keyword evidence="1" id="KW-0175">Coiled coil</keyword>
<sequence>MIGAFPRYDGVVTRTTITLFLTFATLACAAPSDDELCAHVLTMQMSQANASGSPSDADMKLCLEHLPQLRARIGEGWNEFSRCALRAKTEGELQACSPKLAEIAEQDRRRARDQLRSSVDAQRELTKEYEEAIEAAKATKAERDKAEAAEGS</sequence>
<organism evidence="3 4">
    <name type="scientific">Enhygromyxa salina</name>
    <dbReference type="NCBI Taxonomy" id="215803"/>
    <lineage>
        <taxon>Bacteria</taxon>
        <taxon>Pseudomonadati</taxon>
        <taxon>Myxococcota</taxon>
        <taxon>Polyangia</taxon>
        <taxon>Nannocystales</taxon>
        <taxon>Nannocystaceae</taxon>
        <taxon>Enhygromyxa</taxon>
    </lineage>
</organism>
<feature type="chain" id="PRO_5015721187" evidence="2">
    <location>
        <begin position="30"/>
        <end position="152"/>
    </location>
</feature>